<feature type="transmembrane region" description="Helical" evidence="8">
    <location>
        <begin position="943"/>
        <end position="962"/>
    </location>
</feature>
<evidence type="ECO:0000313" key="10">
    <source>
        <dbReference type="Proteomes" id="UP000717835"/>
    </source>
</evidence>
<feature type="transmembrane region" description="Helical" evidence="8">
    <location>
        <begin position="335"/>
        <end position="352"/>
    </location>
</feature>
<keyword evidence="2" id="KW-0813">Transport</keyword>
<dbReference type="InterPro" id="IPR001036">
    <property type="entry name" value="Acrflvin-R"/>
</dbReference>
<dbReference type="Gene3D" id="1.20.1640.10">
    <property type="entry name" value="Multidrug efflux transporter AcrB transmembrane domain"/>
    <property type="match status" value="2"/>
</dbReference>
<dbReference type="AlphaFoldDB" id="A0A921LAW0"/>
<comment type="subcellular location">
    <subcellularLocation>
        <location evidence="1">Cell inner membrane</location>
        <topology evidence="1">Multi-pass membrane protein</topology>
    </subcellularLocation>
</comment>
<keyword evidence="5 8" id="KW-0812">Transmembrane</keyword>
<dbReference type="FunFam" id="1.20.1640.10:FF:000001">
    <property type="entry name" value="Efflux pump membrane transporter"/>
    <property type="match status" value="1"/>
</dbReference>
<evidence type="ECO:0000256" key="7">
    <source>
        <dbReference type="ARBA" id="ARBA00023136"/>
    </source>
</evidence>
<dbReference type="EMBL" id="DYVX01000014">
    <property type="protein sequence ID" value="HJF91166.1"/>
    <property type="molecule type" value="Genomic_DNA"/>
</dbReference>
<feature type="transmembrane region" description="Helical" evidence="8">
    <location>
        <begin position="359"/>
        <end position="379"/>
    </location>
</feature>
<dbReference type="SUPFAM" id="SSF82866">
    <property type="entry name" value="Multidrug efflux transporter AcrB transmembrane domain"/>
    <property type="match status" value="2"/>
</dbReference>
<reference evidence="9" key="1">
    <citation type="journal article" date="2021" name="PeerJ">
        <title>Extensive microbial diversity within the chicken gut microbiome revealed by metagenomics and culture.</title>
        <authorList>
            <person name="Gilroy R."/>
            <person name="Ravi A."/>
            <person name="Getino M."/>
            <person name="Pursley I."/>
            <person name="Horton D.L."/>
            <person name="Alikhan N.F."/>
            <person name="Baker D."/>
            <person name="Gharbi K."/>
            <person name="Hall N."/>
            <person name="Watson M."/>
            <person name="Adriaenssens E.M."/>
            <person name="Foster-Nyarko E."/>
            <person name="Jarju S."/>
            <person name="Secka A."/>
            <person name="Antonio M."/>
            <person name="Oren A."/>
            <person name="Chaudhuri R.R."/>
            <person name="La Ragione R."/>
            <person name="Hildebrand F."/>
            <person name="Pallen M.J."/>
        </authorList>
    </citation>
    <scope>NUCLEOTIDE SEQUENCE</scope>
    <source>
        <strain evidence="9">CHK55-1828</strain>
    </source>
</reference>
<dbReference type="RefSeq" id="WP_276825848.1">
    <property type="nucleotide sequence ID" value="NZ_DYVX01000014.1"/>
</dbReference>
<dbReference type="PANTHER" id="PTHR32063:SF28">
    <property type="entry name" value="BLR2861 PROTEIN"/>
    <property type="match status" value="1"/>
</dbReference>
<feature type="transmembrane region" description="Helical" evidence="8">
    <location>
        <begin position="525"/>
        <end position="542"/>
    </location>
</feature>
<reference evidence="9" key="2">
    <citation type="submission" date="2021-09" db="EMBL/GenBank/DDBJ databases">
        <authorList>
            <person name="Gilroy R."/>
        </authorList>
    </citation>
    <scope>NUCLEOTIDE SEQUENCE</scope>
    <source>
        <strain evidence="9">CHK55-1828</strain>
    </source>
</reference>
<evidence type="ECO:0000256" key="3">
    <source>
        <dbReference type="ARBA" id="ARBA00022475"/>
    </source>
</evidence>
<dbReference type="GO" id="GO:0005886">
    <property type="term" value="C:plasma membrane"/>
    <property type="evidence" value="ECO:0007669"/>
    <property type="project" value="UniProtKB-SubCell"/>
</dbReference>
<feature type="transmembrane region" description="Helical" evidence="8">
    <location>
        <begin position="462"/>
        <end position="485"/>
    </location>
</feature>
<keyword evidence="6 8" id="KW-1133">Transmembrane helix</keyword>
<gene>
    <name evidence="9" type="ORF">K8W02_02075</name>
</gene>
<dbReference type="SUPFAM" id="SSF82714">
    <property type="entry name" value="Multidrug efflux transporter AcrB TolC docking domain, DN and DC subdomains"/>
    <property type="match status" value="2"/>
</dbReference>
<dbReference type="Gene3D" id="3.30.70.1430">
    <property type="entry name" value="Multidrug efflux transporter AcrB pore domain"/>
    <property type="match status" value="2"/>
</dbReference>
<feature type="transmembrane region" description="Helical" evidence="8">
    <location>
        <begin position="897"/>
        <end position="922"/>
    </location>
</feature>
<feature type="transmembrane region" description="Helical" evidence="8">
    <location>
        <begin position="871"/>
        <end position="891"/>
    </location>
</feature>
<name>A0A921LAW0_9BACT</name>
<evidence type="ECO:0000313" key="9">
    <source>
        <dbReference type="EMBL" id="HJF91166.1"/>
    </source>
</evidence>
<proteinExistence type="predicted"/>
<organism evidence="9 10">
    <name type="scientific">Mediterranea massiliensis</name>
    <dbReference type="NCBI Taxonomy" id="1841865"/>
    <lineage>
        <taxon>Bacteria</taxon>
        <taxon>Pseudomonadati</taxon>
        <taxon>Bacteroidota</taxon>
        <taxon>Bacteroidia</taxon>
        <taxon>Bacteroidales</taxon>
        <taxon>Bacteroidaceae</taxon>
        <taxon>Mediterranea</taxon>
    </lineage>
</organism>
<evidence type="ECO:0000256" key="1">
    <source>
        <dbReference type="ARBA" id="ARBA00004429"/>
    </source>
</evidence>
<evidence type="ECO:0000256" key="6">
    <source>
        <dbReference type="ARBA" id="ARBA00022989"/>
    </source>
</evidence>
<evidence type="ECO:0000256" key="2">
    <source>
        <dbReference type="ARBA" id="ARBA00022448"/>
    </source>
</evidence>
<dbReference type="SUPFAM" id="SSF82693">
    <property type="entry name" value="Multidrug efflux transporter AcrB pore domain, PN1, PN2, PC1 and PC2 subdomains"/>
    <property type="match status" value="4"/>
</dbReference>
<feature type="transmembrane region" description="Helical" evidence="8">
    <location>
        <begin position="974"/>
        <end position="1000"/>
    </location>
</feature>
<dbReference type="Gene3D" id="3.30.2090.10">
    <property type="entry name" value="Multidrug efflux transporter AcrB TolC docking domain, DN and DC subdomains"/>
    <property type="match status" value="2"/>
</dbReference>
<evidence type="ECO:0000256" key="4">
    <source>
        <dbReference type="ARBA" id="ARBA00022519"/>
    </source>
</evidence>
<dbReference type="PANTHER" id="PTHR32063">
    <property type="match status" value="1"/>
</dbReference>
<dbReference type="Gene3D" id="3.30.70.1320">
    <property type="entry name" value="Multidrug efflux transporter AcrB pore domain like"/>
    <property type="match status" value="1"/>
</dbReference>
<dbReference type="GO" id="GO:0042910">
    <property type="term" value="F:xenobiotic transmembrane transporter activity"/>
    <property type="evidence" value="ECO:0007669"/>
    <property type="project" value="TreeGrafter"/>
</dbReference>
<feature type="transmembrane region" description="Helical" evidence="8">
    <location>
        <begin position="385"/>
        <end position="410"/>
    </location>
</feature>
<protein>
    <submittedName>
        <fullName evidence="9">Efflux RND transporter permease subunit</fullName>
    </submittedName>
</protein>
<dbReference type="Gene3D" id="3.30.70.1440">
    <property type="entry name" value="Multidrug efflux transporter AcrB pore domain"/>
    <property type="match status" value="1"/>
</dbReference>
<dbReference type="FunFam" id="3.30.70.1430:FF:000001">
    <property type="entry name" value="Efflux pump membrane transporter"/>
    <property type="match status" value="1"/>
</dbReference>
<feature type="transmembrane region" description="Helical" evidence="8">
    <location>
        <begin position="845"/>
        <end position="864"/>
    </location>
</feature>
<comment type="caution">
    <text evidence="9">The sequence shown here is derived from an EMBL/GenBank/DDBJ whole genome shotgun (WGS) entry which is preliminary data.</text>
</comment>
<feature type="transmembrane region" description="Helical" evidence="8">
    <location>
        <begin position="430"/>
        <end position="450"/>
    </location>
</feature>
<dbReference type="PRINTS" id="PR00702">
    <property type="entry name" value="ACRIFLAVINRP"/>
</dbReference>
<evidence type="ECO:0000256" key="5">
    <source>
        <dbReference type="ARBA" id="ARBA00022692"/>
    </source>
</evidence>
<evidence type="ECO:0000256" key="8">
    <source>
        <dbReference type="SAM" id="Phobius"/>
    </source>
</evidence>
<dbReference type="Proteomes" id="UP000717835">
    <property type="component" value="Unassembled WGS sequence"/>
</dbReference>
<dbReference type="InterPro" id="IPR027463">
    <property type="entry name" value="AcrB_DN_DC_subdom"/>
</dbReference>
<keyword evidence="4" id="KW-0997">Cell inner membrane</keyword>
<sequence length="1010" mass="112199">MNISELSIRRPVLSTVLTLIILLFGFIGYTYLGVREYPSVDNPIISVSCSYTGANADVIENQITEPLEQNINGIPGIRSLTSVSQQGQSRITVEFELSVDLETAANDVRDKVSRAQRYLPRDCDPPTVSKADADAVPILMVALQSNKRSLLELSEIADLTVKEQLQTISDVSSVSIWGEKKYSMRLWLDPTKMSGYGITPVDVKDAIDRENIELPSGSIEGNTTELTIRTLGLMHTPEEFNNLIIKEDANRIIRFSDIGRAELGAADIKSYMKMNGVPMVGVVVVPQPGANHIQIADAVYERMERMKKDLPEDVSYSYGFDNTKFIRASISEVESTVYEAFVLVIIIIFLFLRDWRVTLVPCIVIPVSLIGAFFVMYVAGFSINVLTMLAVVLSVGLVVDDAIVMTENIYVRIEKGMPPKEAGIEGAKEIFFAVISTTITLVAVFFPIVFMEGTTGRLFREFSFVISGSIIISSFAALTFTPMLATKLLKRQEQKSWFYRKTEPFFDGLNRLYSRSLAAFLRKRWIALVFTLITFGVIFVLWNRIPAEMAPLEDRSQININTIGAEGVSYEYIRDYTEHINDVVDSIIPDAAAVTARVSSGSGNIRITLKDIRDRDYSQMDVAEKLSQAVKRETQARAFVQQSSSFGGRRASMPVQYVLQATNLEKLQEVLPKFMERVYENDVFQMADVDLKFSKPEARISINRDKAGAMGVSTKNIAQTLQYGLSGQRMGYFYMNGKQYEILGEINRQQRNRPAYLAGLYIRNDAGDMIQLDNLVELVYGTAPPKLYRYNRFVSATVSAGLAEGKTIGQGLDEMDKIADEVLDETFRTALAGDSKDYSESASSLMFAFILAIFLIYLILAAQFESFKDPLIIMLTVPLAIAGALIFMSIGDITMNIFSQIGIIMLIGLVAKNGILIVEFANQKQEAGEDKMQAIRDASLQRLRPILMTSASTIIGLIPLAFATGEGANQRIAMGTAVVGGMLVSTLLTMYIVPAIYSYVSTNRSKVRKI</sequence>
<accession>A0A921LAW0</accession>
<keyword evidence="3" id="KW-1003">Cell membrane</keyword>
<feature type="transmembrane region" description="Helical" evidence="8">
    <location>
        <begin position="12"/>
        <end position="32"/>
    </location>
</feature>
<dbReference type="Pfam" id="PF00873">
    <property type="entry name" value="ACR_tran"/>
    <property type="match status" value="1"/>
</dbReference>
<keyword evidence="7 8" id="KW-0472">Membrane</keyword>